<dbReference type="EMBL" id="JAYGIM010000005">
    <property type="protein sequence ID" value="MEA5426403.1"/>
    <property type="molecule type" value="Genomic_DNA"/>
</dbReference>
<evidence type="ECO:0000313" key="1">
    <source>
        <dbReference type="EMBL" id="MEA5426403.1"/>
    </source>
</evidence>
<sequence>MAAISTNDILFDDFLFLSNLIGPNELTFSLRNTDCDCIGYILTSDQDELDTNQIARSTDKAN</sequence>
<organism evidence="1 2">
    <name type="scientific">Arcicella lustrica</name>
    <dbReference type="NCBI Taxonomy" id="2984196"/>
    <lineage>
        <taxon>Bacteria</taxon>
        <taxon>Pseudomonadati</taxon>
        <taxon>Bacteroidota</taxon>
        <taxon>Cytophagia</taxon>
        <taxon>Cytophagales</taxon>
        <taxon>Flectobacillaceae</taxon>
        <taxon>Arcicella</taxon>
    </lineage>
</organism>
<evidence type="ECO:0000313" key="2">
    <source>
        <dbReference type="Proteomes" id="UP001302222"/>
    </source>
</evidence>
<proteinExistence type="predicted"/>
<protein>
    <submittedName>
        <fullName evidence="1">Uncharacterized protein</fullName>
    </submittedName>
</protein>
<keyword evidence="2" id="KW-1185">Reference proteome</keyword>
<comment type="caution">
    <text evidence="1">The sequence shown here is derived from an EMBL/GenBank/DDBJ whole genome shotgun (WGS) entry which is preliminary data.</text>
</comment>
<gene>
    <name evidence="1" type="ORF">VB798_07445</name>
</gene>
<dbReference type="Proteomes" id="UP001302222">
    <property type="component" value="Unassembled WGS sequence"/>
</dbReference>
<name>A0ABU5SGI0_9BACT</name>
<accession>A0ABU5SGI0</accession>
<dbReference type="RefSeq" id="WP_323257533.1">
    <property type="nucleotide sequence ID" value="NZ_JAYGIM010000005.1"/>
</dbReference>
<reference evidence="1 2" key="1">
    <citation type="submission" date="2023-12" db="EMBL/GenBank/DDBJ databases">
        <title>Novel species of the genus Arcicella isolated from rivers.</title>
        <authorList>
            <person name="Lu H."/>
        </authorList>
    </citation>
    <scope>NUCLEOTIDE SEQUENCE [LARGE SCALE GENOMIC DNA]</scope>
    <source>
        <strain evidence="1 2">DC25W</strain>
    </source>
</reference>